<accession>A0A2P5ANH5</accession>
<dbReference type="EMBL" id="JXTC01000764">
    <property type="protein sequence ID" value="PON38108.1"/>
    <property type="molecule type" value="Genomic_DNA"/>
</dbReference>
<dbReference type="AlphaFoldDB" id="A0A2P5ANH5"/>
<evidence type="ECO:0000313" key="2">
    <source>
        <dbReference type="Proteomes" id="UP000237000"/>
    </source>
</evidence>
<proteinExistence type="predicted"/>
<dbReference type="InParanoid" id="A0A2P5ANH5"/>
<gene>
    <name evidence="1" type="ORF">TorRG33x02_345880</name>
</gene>
<keyword evidence="2" id="KW-1185">Reference proteome</keyword>
<name>A0A2P5ANH5_TREOI</name>
<sequence>MDPMPPMNKVFALISQEEQQRKIGIPASDSTNTMAFAAKIIAPKGPAPNSCFFNNPGGFKGQNNTG</sequence>
<protein>
    <submittedName>
        <fullName evidence="1">Uncharacterized protein</fullName>
    </submittedName>
</protein>
<evidence type="ECO:0000313" key="1">
    <source>
        <dbReference type="EMBL" id="PON38108.1"/>
    </source>
</evidence>
<dbReference type="Proteomes" id="UP000237000">
    <property type="component" value="Unassembled WGS sequence"/>
</dbReference>
<comment type="caution">
    <text evidence="1">The sequence shown here is derived from an EMBL/GenBank/DDBJ whole genome shotgun (WGS) entry which is preliminary data.</text>
</comment>
<reference evidence="2" key="1">
    <citation type="submission" date="2016-06" db="EMBL/GenBank/DDBJ databases">
        <title>Parallel loss of symbiosis genes in relatives of nitrogen-fixing non-legume Parasponia.</title>
        <authorList>
            <person name="Van Velzen R."/>
            <person name="Holmer R."/>
            <person name="Bu F."/>
            <person name="Rutten L."/>
            <person name="Van Zeijl A."/>
            <person name="Liu W."/>
            <person name="Santuari L."/>
            <person name="Cao Q."/>
            <person name="Sharma T."/>
            <person name="Shen D."/>
            <person name="Roswanjaya Y."/>
            <person name="Wardhani T."/>
            <person name="Kalhor M.S."/>
            <person name="Jansen J."/>
            <person name="Van den Hoogen J."/>
            <person name="Gungor B."/>
            <person name="Hartog M."/>
            <person name="Hontelez J."/>
            <person name="Verver J."/>
            <person name="Yang W.-C."/>
            <person name="Schijlen E."/>
            <person name="Repin R."/>
            <person name="Schilthuizen M."/>
            <person name="Schranz E."/>
            <person name="Heidstra R."/>
            <person name="Miyata K."/>
            <person name="Fedorova E."/>
            <person name="Kohlen W."/>
            <person name="Bisseling T."/>
            <person name="Smit S."/>
            <person name="Geurts R."/>
        </authorList>
    </citation>
    <scope>NUCLEOTIDE SEQUENCE [LARGE SCALE GENOMIC DNA]</scope>
    <source>
        <strain evidence="2">cv. RG33-2</strain>
    </source>
</reference>
<feature type="non-terminal residue" evidence="1">
    <location>
        <position position="66"/>
    </location>
</feature>
<organism evidence="1 2">
    <name type="scientific">Trema orientale</name>
    <name type="common">Charcoal tree</name>
    <name type="synonym">Celtis orientalis</name>
    <dbReference type="NCBI Taxonomy" id="63057"/>
    <lineage>
        <taxon>Eukaryota</taxon>
        <taxon>Viridiplantae</taxon>
        <taxon>Streptophyta</taxon>
        <taxon>Embryophyta</taxon>
        <taxon>Tracheophyta</taxon>
        <taxon>Spermatophyta</taxon>
        <taxon>Magnoliopsida</taxon>
        <taxon>eudicotyledons</taxon>
        <taxon>Gunneridae</taxon>
        <taxon>Pentapetalae</taxon>
        <taxon>rosids</taxon>
        <taxon>fabids</taxon>
        <taxon>Rosales</taxon>
        <taxon>Cannabaceae</taxon>
        <taxon>Trema</taxon>
    </lineage>
</organism>